<reference evidence="2" key="1">
    <citation type="submission" date="2023-10" db="EMBL/GenBank/DDBJ databases">
        <title>Genome assemblies of two species of porcelain crab, Petrolisthes cinctipes and Petrolisthes manimaculis (Anomura: Porcellanidae).</title>
        <authorList>
            <person name="Angst P."/>
        </authorList>
    </citation>
    <scope>NUCLEOTIDE SEQUENCE</scope>
    <source>
        <strain evidence="2">PB745_01</strain>
        <tissue evidence="2">Gill</tissue>
    </source>
</reference>
<feature type="region of interest" description="Disordered" evidence="1">
    <location>
        <begin position="47"/>
        <end position="75"/>
    </location>
</feature>
<feature type="compositionally biased region" description="Pro residues" evidence="1">
    <location>
        <begin position="65"/>
        <end position="75"/>
    </location>
</feature>
<gene>
    <name evidence="2" type="ORF">Pcinc_042974</name>
</gene>
<accession>A0AAE1EIB3</accession>
<comment type="caution">
    <text evidence="2">The sequence shown here is derived from an EMBL/GenBank/DDBJ whole genome shotgun (WGS) entry which is preliminary data.</text>
</comment>
<protein>
    <submittedName>
        <fullName evidence="2">Uncharacterized protein</fullName>
    </submittedName>
</protein>
<name>A0AAE1EIB3_PETCI</name>
<dbReference type="AlphaFoldDB" id="A0AAE1EIB3"/>
<evidence type="ECO:0000313" key="2">
    <source>
        <dbReference type="EMBL" id="KAK3850316.1"/>
    </source>
</evidence>
<sequence>MYQAVVYVDITPTSLCPYITPIHFTTSVPPPHHLCISSIPPQYLLHTTTPPPPLLQPQSSLWPHITPPPQYSNPR</sequence>
<evidence type="ECO:0000313" key="3">
    <source>
        <dbReference type="Proteomes" id="UP001286313"/>
    </source>
</evidence>
<proteinExistence type="predicted"/>
<dbReference type="Proteomes" id="UP001286313">
    <property type="component" value="Unassembled WGS sequence"/>
</dbReference>
<evidence type="ECO:0000256" key="1">
    <source>
        <dbReference type="SAM" id="MobiDB-lite"/>
    </source>
</evidence>
<organism evidence="2 3">
    <name type="scientific">Petrolisthes cinctipes</name>
    <name type="common">Flat porcelain crab</name>
    <dbReference type="NCBI Taxonomy" id="88211"/>
    <lineage>
        <taxon>Eukaryota</taxon>
        <taxon>Metazoa</taxon>
        <taxon>Ecdysozoa</taxon>
        <taxon>Arthropoda</taxon>
        <taxon>Crustacea</taxon>
        <taxon>Multicrustacea</taxon>
        <taxon>Malacostraca</taxon>
        <taxon>Eumalacostraca</taxon>
        <taxon>Eucarida</taxon>
        <taxon>Decapoda</taxon>
        <taxon>Pleocyemata</taxon>
        <taxon>Anomura</taxon>
        <taxon>Galatheoidea</taxon>
        <taxon>Porcellanidae</taxon>
        <taxon>Petrolisthes</taxon>
    </lineage>
</organism>
<keyword evidence="3" id="KW-1185">Reference proteome</keyword>
<dbReference type="EMBL" id="JAWQEG010008444">
    <property type="protein sequence ID" value="KAK3850316.1"/>
    <property type="molecule type" value="Genomic_DNA"/>
</dbReference>